<keyword evidence="2" id="KW-0732">Signal</keyword>
<comment type="caution">
    <text evidence="3">The sequence shown here is derived from an EMBL/GenBank/DDBJ whole genome shotgun (WGS) entry which is preliminary data.</text>
</comment>
<accession>A0ABS6JZ69</accession>
<feature type="compositionally biased region" description="Acidic residues" evidence="1">
    <location>
        <begin position="60"/>
        <end position="107"/>
    </location>
</feature>
<proteinExistence type="predicted"/>
<dbReference type="PROSITE" id="PS51257">
    <property type="entry name" value="PROKAR_LIPOPROTEIN"/>
    <property type="match status" value="1"/>
</dbReference>
<dbReference type="Proteomes" id="UP000790580">
    <property type="component" value="Unassembled WGS sequence"/>
</dbReference>
<feature type="chain" id="PRO_5046032617" evidence="2">
    <location>
        <begin position="18"/>
        <end position="262"/>
    </location>
</feature>
<feature type="compositionally biased region" description="Low complexity" evidence="1">
    <location>
        <begin position="23"/>
        <end position="34"/>
    </location>
</feature>
<feature type="compositionally biased region" description="Acidic residues" evidence="1">
    <location>
        <begin position="35"/>
        <end position="52"/>
    </location>
</feature>
<gene>
    <name evidence="3" type="ORF">KS407_20875</name>
</gene>
<dbReference type="RefSeq" id="WP_088073786.1">
    <property type="nucleotide sequence ID" value="NZ_JAHQCR010000087.1"/>
</dbReference>
<protein>
    <submittedName>
        <fullName evidence="3">Uncharacterized protein</fullName>
    </submittedName>
</protein>
<reference evidence="3 4" key="1">
    <citation type="submission" date="2021-06" db="EMBL/GenBank/DDBJ databases">
        <title>Bacillus sp. RD4P76, an endophyte from a halophyte.</title>
        <authorList>
            <person name="Sun J.-Q."/>
        </authorList>
    </citation>
    <scope>NUCLEOTIDE SEQUENCE [LARGE SCALE GENOMIC DNA]</scope>
    <source>
        <strain evidence="3 4">JCM 17098</strain>
    </source>
</reference>
<organism evidence="3 4">
    <name type="scientific">Evansella alkalicola</name>
    <dbReference type="NCBI Taxonomy" id="745819"/>
    <lineage>
        <taxon>Bacteria</taxon>
        <taxon>Bacillati</taxon>
        <taxon>Bacillota</taxon>
        <taxon>Bacilli</taxon>
        <taxon>Bacillales</taxon>
        <taxon>Bacillaceae</taxon>
        <taxon>Evansella</taxon>
    </lineage>
</organism>
<sequence length="262" mass="29240">MKKGIIAFMLMVGLVAAMLIGCSSDDSESSQGDGSENEVEESTNDGTDETSVEENHSEENDQESEINGDIESEESKEDEVLDEEVIEEEDDVIEDTGTEEDTSSEDTDSSKTEDGNDQANGEDDAGNEGVDSTEKEAAVLEVVDSYYTHLQEDEFAESISFMYPDYLTYIGITERDYINMYMDHKTLYDWSIEEYSIRSIDKVSLEVQVPEAVEPLITTSETYIVIVDIRTKMDNETSGVVDDVIISLTDDGEWQIFGIVSY</sequence>
<evidence type="ECO:0000313" key="3">
    <source>
        <dbReference type="EMBL" id="MBU9723878.1"/>
    </source>
</evidence>
<feature type="signal peptide" evidence="2">
    <location>
        <begin position="1"/>
        <end position="17"/>
    </location>
</feature>
<keyword evidence="4" id="KW-1185">Reference proteome</keyword>
<name>A0ABS6JZ69_9BACI</name>
<evidence type="ECO:0000256" key="1">
    <source>
        <dbReference type="SAM" id="MobiDB-lite"/>
    </source>
</evidence>
<dbReference type="EMBL" id="JAHQCR010000087">
    <property type="protein sequence ID" value="MBU9723878.1"/>
    <property type="molecule type" value="Genomic_DNA"/>
</dbReference>
<feature type="region of interest" description="Disordered" evidence="1">
    <location>
        <begin position="23"/>
        <end position="133"/>
    </location>
</feature>
<evidence type="ECO:0000313" key="4">
    <source>
        <dbReference type="Proteomes" id="UP000790580"/>
    </source>
</evidence>
<evidence type="ECO:0000256" key="2">
    <source>
        <dbReference type="SAM" id="SignalP"/>
    </source>
</evidence>